<dbReference type="PANTHER" id="PTHR46566">
    <property type="entry name" value="1-PHOSPHOFRUCTOKINASE-RELATED"/>
    <property type="match status" value="1"/>
</dbReference>
<dbReference type="PROSITE" id="PS00583">
    <property type="entry name" value="PFKB_KINASES_1"/>
    <property type="match status" value="1"/>
</dbReference>
<keyword evidence="2 6" id="KW-0808">Transferase</keyword>
<keyword evidence="3" id="KW-0547">Nucleotide-binding</keyword>
<organism evidence="8 9">
    <name type="scientific">Stenotrophomonas maltophilia</name>
    <name type="common">Pseudomonas maltophilia</name>
    <name type="synonym">Xanthomonas maltophilia</name>
    <dbReference type="NCBI Taxonomy" id="40324"/>
    <lineage>
        <taxon>Bacteria</taxon>
        <taxon>Pseudomonadati</taxon>
        <taxon>Pseudomonadota</taxon>
        <taxon>Gammaproteobacteria</taxon>
        <taxon>Lysobacterales</taxon>
        <taxon>Lysobacteraceae</taxon>
        <taxon>Stenotrophomonas</taxon>
        <taxon>Stenotrophomonas maltophilia group</taxon>
    </lineage>
</organism>
<dbReference type="GO" id="GO:0005829">
    <property type="term" value="C:cytosol"/>
    <property type="evidence" value="ECO:0007669"/>
    <property type="project" value="TreeGrafter"/>
</dbReference>
<dbReference type="AlphaFoldDB" id="A0A1A6Y4A7"/>
<evidence type="ECO:0000256" key="1">
    <source>
        <dbReference type="ARBA" id="ARBA00010688"/>
    </source>
</evidence>
<proteinExistence type="inferred from homology"/>
<dbReference type="NCBIfam" id="TIGR03168">
    <property type="entry name" value="1-PFK"/>
    <property type="match status" value="1"/>
</dbReference>
<dbReference type="InterPro" id="IPR029056">
    <property type="entry name" value="Ribokinase-like"/>
</dbReference>
<comment type="similarity">
    <text evidence="1 6">Belongs to the carbohydrate kinase PfkB family.</text>
</comment>
<evidence type="ECO:0000256" key="4">
    <source>
        <dbReference type="ARBA" id="ARBA00022777"/>
    </source>
</evidence>
<sequence>MNTRAVTITLNPAIDQTIRLARLQPGHVHRAHSARDDAGGKGINVAACLADWGVPTAVLGVLGEGNDDVFRALFSARGIADGCLRVPGRTRTNVKLVEEHSGETTDINLPGLPLGRAELDAIAGQLAALLAPGLPVVLSGSLPTGLPAEAWAQLQAQAAAAGARVLLDTSGDALVAALNGIADALPYAVKPNRHELEAWTGTPLPDRDALQAAGHALIGRGVALVVISLGTDGALFIDRSGTLLARPARLAQGSTVGAGDAMVAGIAAALLEPTFDLACCARLATAFSMSRLESGDARRLDPAQVRAWTDDVLIERLD</sequence>
<accession>A0A1A6Y4A7</accession>
<dbReference type="Gene3D" id="3.40.1190.20">
    <property type="match status" value="1"/>
</dbReference>
<dbReference type="GO" id="GO:0008443">
    <property type="term" value="F:phosphofructokinase activity"/>
    <property type="evidence" value="ECO:0007669"/>
    <property type="project" value="TreeGrafter"/>
</dbReference>
<dbReference type="InterPro" id="IPR017583">
    <property type="entry name" value="Tagatose/fructose_Pkinase"/>
</dbReference>
<dbReference type="PROSITE" id="PS00584">
    <property type="entry name" value="PFKB_KINASES_2"/>
    <property type="match status" value="1"/>
</dbReference>
<keyword evidence="5" id="KW-0067">ATP-binding</keyword>
<dbReference type="InterPro" id="IPR011611">
    <property type="entry name" value="PfkB_dom"/>
</dbReference>
<dbReference type="PIRSF" id="PIRSF000535">
    <property type="entry name" value="1PFK/6PFK/LacC"/>
    <property type="match status" value="1"/>
</dbReference>
<evidence type="ECO:0000256" key="3">
    <source>
        <dbReference type="ARBA" id="ARBA00022741"/>
    </source>
</evidence>
<dbReference type="GO" id="GO:0005524">
    <property type="term" value="F:ATP binding"/>
    <property type="evidence" value="ECO:0007669"/>
    <property type="project" value="UniProtKB-KW"/>
</dbReference>
<dbReference type="CDD" id="cd01164">
    <property type="entry name" value="FruK_PfkB_like"/>
    <property type="match status" value="1"/>
</dbReference>
<keyword evidence="4 8" id="KW-0418">Kinase</keyword>
<evidence type="ECO:0000256" key="5">
    <source>
        <dbReference type="ARBA" id="ARBA00022840"/>
    </source>
</evidence>
<dbReference type="Pfam" id="PF00294">
    <property type="entry name" value="PfkB"/>
    <property type="match status" value="1"/>
</dbReference>
<dbReference type="OrthoDB" id="9801219at2"/>
<evidence type="ECO:0000259" key="7">
    <source>
        <dbReference type="Pfam" id="PF00294"/>
    </source>
</evidence>
<gene>
    <name evidence="8" type="ORF">A9K58_01770</name>
</gene>
<reference evidence="8 9" key="1">
    <citation type="submission" date="2016-05" db="EMBL/GenBank/DDBJ databases">
        <title>Draft Genome Sequences of Stenotrophomonas maltophilia Strains Sm32COP, Sm41DVV, Sm46PAILV, SmF3, SmF22, SmSOFb1 and SmCVFa1, Isolated from Different Manures, in France.</title>
        <authorList>
            <person name="Nazaret S."/>
            <person name="Bodilis J."/>
        </authorList>
    </citation>
    <scope>NUCLEOTIDE SEQUENCE [LARGE SCALE GENOMIC DNA]</scope>
    <source>
        <strain evidence="8 9">Sm46PAILV</strain>
    </source>
</reference>
<dbReference type="Proteomes" id="UP000092256">
    <property type="component" value="Unassembled WGS sequence"/>
</dbReference>
<dbReference type="InterPro" id="IPR002173">
    <property type="entry name" value="Carboh/pur_kinase_PfkB_CS"/>
</dbReference>
<dbReference type="FunFam" id="3.40.1190.20:FF:000001">
    <property type="entry name" value="Phosphofructokinase"/>
    <property type="match status" value="1"/>
</dbReference>
<evidence type="ECO:0000313" key="9">
    <source>
        <dbReference type="Proteomes" id="UP000092256"/>
    </source>
</evidence>
<dbReference type="EMBL" id="LYVJ01000001">
    <property type="protein sequence ID" value="OBU70697.1"/>
    <property type="molecule type" value="Genomic_DNA"/>
</dbReference>
<feature type="domain" description="Carbohydrate kinase PfkB" evidence="7">
    <location>
        <begin position="9"/>
        <end position="298"/>
    </location>
</feature>
<dbReference type="RefSeq" id="WP_065197688.1">
    <property type="nucleotide sequence ID" value="NZ_LYVJ01000001.1"/>
</dbReference>
<dbReference type="SUPFAM" id="SSF53613">
    <property type="entry name" value="Ribokinase-like"/>
    <property type="match status" value="1"/>
</dbReference>
<evidence type="ECO:0000313" key="8">
    <source>
        <dbReference type="EMBL" id="OBU70697.1"/>
    </source>
</evidence>
<evidence type="ECO:0000256" key="2">
    <source>
        <dbReference type="ARBA" id="ARBA00022679"/>
    </source>
</evidence>
<evidence type="ECO:0000256" key="6">
    <source>
        <dbReference type="PIRNR" id="PIRNR000535"/>
    </source>
</evidence>
<comment type="caution">
    <text evidence="8">The sequence shown here is derived from an EMBL/GenBank/DDBJ whole genome shotgun (WGS) entry which is preliminary data.</text>
</comment>
<protein>
    <recommendedName>
        <fullName evidence="6">Phosphofructokinase</fullName>
    </recommendedName>
</protein>
<dbReference type="GO" id="GO:0044281">
    <property type="term" value="P:small molecule metabolic process"/>
    <property type="evidence" value="ECO:0007669"/>
    <property type="project" value="UniProtKB-ARBA"/>
</dbReference>
<dbReference type="PANTHER" id="PTHR46566:SF5">
    <property type="entry name" value="1-PHOSPHOFRUCTOKINASE"/>
    <property type="match status" value="1"/>
</dbReference>
<dbReference type="GO" id="GO:0016052">
    <property type="term" value="P:carbohydrate catabolic process"/>
    <property type="evidence" value="ECO:0007669"/>
    <property type="project" value="UniProtKB-ARBA"/>
</dbReference>
<name>A0A1A6Y4A7_STEMA</name>